<name>A0A072UP81_MEDTR</name>
<accession>A0A072UP81</accession>
<protein>
    <recommendedName>
        <fullName evidence="4">HMA domain-containing protein</fullName>
    </recommendedName>
</protein>
<gene>
    <name evidence="1" type="ordered locus">MTR_4g101025</name>
</gene>
<evidence type="ECO:0000313" key="3">
    <source>
        <dbReference type="Proteomes" id="UP000002051"/>
    </source>
</evidence>
<reference evidence="1 3" key="1">
    <citation type="journal article" date="2011" name="Nature">
        <title>The Medicago genome provides insight into the evolution of rhizobial symbioses.</title>
        <authorList>
            <person name="Young N.D."/>
            <person name="Debelle F."/>
            <person name="Oldroyd G.E."/>
            <person name="Geurts R."/>
            <person name="Cannon S.B."/>
            <person name="Udvardi M.K."/>
            <person name="Benedito V.A."/>
            <person name="Mayer K.F."/>
            <person name="Gouzy J."/>
            <person name="Schoof H."/>
            <person name="Van de Peer Y."/>
            <person name="Proost S."/>
            <person name="Cook D.R."/>
            <person name="Meyers B.C."/>
            <person name="Spannagl M."/>
            <person name="Cheung F."/>
            <person name="De Mita S."/>
            <person name="Krishnakumar V."/>
            <person name="Gundlach H."/>
            <person name="Zhou S."/>
            <person name="Mudge J."/>
            <person name="Bharti A.K."/>
            <person name="Murray J.D."/>
            <person name="Naoumkina M.A."/>
            <person name="Rosen B."/>
            <person name="Silverstein K.A."/>
            <person name="Tang H."/>
            <person name="Rombauts S."/>
            <person name="Zhao P.X."/>
            <person name="Zhou P."/>
            <person name="Barbe V."/>
            <person name="Bardou P."/>
            <person name="Bechner M."/>
            <person name="Bellec A."/>
            <person name="Berger A."/>
            <person name="Berges H."/>
            <person name="Bidwell S."/>
            <person name="Bisseling T."/>
            <person name="Choisne N."/>
            <person name="Couloux A."/>
            <person name="Denny R."/>
            <person name="Deshpande S."/>
            <person name="Dai X."/>
            <person name="Doyle J.J."/>
            <person name="Dudez A.M."/>
            <person name="Farmer A.D."/>
            <person name="Fouteau S."/>
            <person name="Franken C."/>
            <person name="Gibelin C."/>
            <person name="Gish J."/>
            <person name="Goldstein S."/>
            <person name="Gonzalez A.J."/>
            <person name="Green P.J."/>
            <person name="Hallab A."/>
            <person name="Hartog M."/>
            <person name="Hua A."/>
            <person name="Humphray S.J."/>
            <person name="Jeong D.H."/>
            <person name="Jing Y."/>
            <person name="Jocker A."/>
            <person name="Kenton S.M."/>
            <person name="Kim D.J."/>
            <person name="Klee K."/>
            <person name="Lai H."/>
            <person name="Lang C."/>
            <person name="Lin S."/>
            <person name="Macmil S.L."/>
            <person name="Magdelenat G."/>
            <person name="Matthews L."/>
            <person name="McCorrison J."/>
            <person name="Monaghan E.L."/>
            <person name="Mun J.H."/>
            <person name="Najar F.Z."/>
            <person name="Nicholson C."/>
            <person name="Noirot C."/>
            <person name="O'Bleness M."/>
            <person name="Paule C.R."/>
            <person name="Poulain J."/>
            <person name="Prion F."/>
            <person name="Qin B."/>
            <person name="Qu C."/>
            <person name="Retzel E.F."/>
            <person name="Riddle C."/>
            <person name="Sallet E."/>
            <person name="Samain S."/>
            <person name="Samson N."/>
            <person name="Sanders I."/>
            <person name="Saurat O."/>
            <person name="Scarpelli C."/>
            <person name="Schiex T."/>
            <person name="Segurens B."/>
            <person name="Severin A.J."/>
            <person name="Sherrier D.J."/>
            <person name="Shi R."/>
            <person name="Sims S."/>
            <person name="Singer S.R."/>
            <person name="Sinharoy S."/>
            <person name="Sterck L."/>
            <person name="Viollet A."/>
            <person name="Wang B.B."/>
            <person name="Wang K."/>
            <person name="Wang M."/>
            <person name="Wang X."/>
            <person name="Warfsmann J."/>
            <person name="Weissenbach J."/>
            <person name="White D.D."/>
            <person name="White J.D."/>
            <person name="Wiley G.B."/>
            <person name="Wincker P."/>
            <person name="Xing Y."/>
            <person name="Yang L."/>
            <person name="Yao Z."/>
            <person name="Ying F."/>
            <person name="Zhai J."/>
            <person name="Zhou L."/>
            <person name="Zuber A."/>
            <person name="Denarie J."/>
            <person name="Dixon R.A."/>
            <person name="May G.D."/>
            <person name="Schwartz D.C."/>
            <person name="Rogers J."/>
            <person name="Quetier F."/>
            <person name="Town C.D."/>
            <person name="Roe B.A."/>
        </authorList>
    </citation>
    <scope>NUCLEOTIDE SEQUENCE [LARGE SCALE GENOMIC DNA]</scope>
    <source>
        <strain evidence="1">A17</strain>
        <strain evidence="2 3">cv. Jemalong A17</strain>
    </source>
</reference>
<reference evidence="2" key="3">
    <citation type="submission" date="2015-04" db="UniProtKB">
        <authorList>
            <consortium name="EnsemblPlants"/>
        </authorList>
    </citation>
    <scope>IDENTIFICATION</scope>
    <source>
        <strain evidence="2">cv. Jemalong A17</strain>
    </source>
</reference>
<organism evidence="1 3">
    <name type="scientific">Medicago truncatula</name>
    <name type="common">Barrel medic</name>
    <name type="synonym">Medicago tribuloides</name>
    <dbReference type="NCBI Taxonomy" id="3880"/>
    <lineage>
        <taxon>Eukaryota</taxon>
        <taxon>Viridiplantae</taxon>
        <taxon>Streptophyta</taxon>
        <taxon>Embryophyta</taxon>
        <taxon>Tracheophyta</taxon>
        <taxon>Spermatophyta</taxon>
        <taxon>Magnoliopsida</taxon>
        <taxon>eudicotyledons</taxon>
        <taxon>Gunneridae</taxon>
        <taxon>Pentapetalae</taxon>
        <taxon>rosids</taxon>
        <taxon>fabids</taxon>
        <taxon>Fabales</taxon>
        <taxon>Fabaceae</taxon>
        <taxon>Papilionoideae</taxon>
        <taxon>50 kb inversion clade</taxon>
        <taxon>NPAAA clade</taxon>
        <taxon>Hologalegina</taxon>
        <taxon>IRL clade</taxon>
        <taxon>Trifolieae</taxon>
        <taxon>Medicago</taxon>
    </lineage>
</organism>
<proteinExistence type="predicted"/>
<reference evidence="1 3" key="2">
    <citation type="journal article" date="2014" name="BMC Genomics">
        <title>An improved genome release (version Mt4.0) for the model legume Medicago truncatula.</title>
        <authorList>
            <person name="Tang H."/>
            <person name="Krishnakumar V."/>
            <person name="Bidwell S."/>
            <person name="Rosen B."/>
            <person name="Chan A."/>
            <person name="Zhou S."/>
            <person name="Gentzbittel L."/>
            <person name="Childs K.L."/>
            <person name="Yandell M."/>
            <person name="Gundlach H."/>
            <person name="Mayer K.F."/>
            <person name="Schwartz D.C."/>
            <person name="Town C.D."/>
        </authorList>
    </citation>
    <scope>GENOME REANNOTATION</scope>
    <source>
        <strain evidence="1">A17</strain>
        <strain evidence="2 3">cv. Jemalong A17</strain>
    </source>
</reference>
<dbReference type="STRING" id="3880.A0A072UP81"/>
<sequence>MASRNENDNRSLLYLENLTLPSFQVVVIEATTGCNGCQERVSRIVSKMIGVGGWYFLWRRPLFVWEFNLLNNLKEVIRSGGVRILRMGGRGEQPKQDFSRSSWRISCLKNHYYWKLLHDLHSYCKTKYAGLTEYTIDVRKNEVSVKGDFMARCDFQSKSFRSRALKSSTDQPKSLFACLTQFDKHKCNKK</sequence>
<dbReference type="EnsemblPlants" id="KEH31649">
    <property type="protein sequence ID" value="KEH31649"/>
    <property type="gene ID" value="MTR_4g101025"/>
</dbReference>
<evidence type="ECO:0008006" key="4">
    <source>
        <dbReference type="Google" id="ProtNLM"/>
    </source>
</evidence>
<dbReference type="EMBL" id="CM001220">
    <property type="protein sequence ID" value="KEH31649.1"/>
    <property type="molecule type" value="Genomic_DNA"/>
</dbReference>
<dbReference type="HOGENOM" id="CLU_1430008_0_0_1"/>
<dbReference type="AlphaFoldDB" id="A0A072UP81"/>
<dbReference type="Proteomes" id="UP000002051">
    <property type="component" value="Chromosome 4"/>
</dbReference>
<evidence type="ECO:0000313" key="1">
    <source>
        <dbReference type="EMBL" id="KEH31649.1"/>
    </source>
</evidence>
<evidence type="ECO:0000313" key="2">
    <source>
        <dbReference type="EnsemblPlants" id="KEH31649"/>
    </source>
</evidence>
<keyword evidence="3" id="KW-1185">Reference proteome</keyword>